<dbReference type="EMBL" id="SNWP01000010">
    <property type="protein sequence ID" value="TDO28856.1"/>
    <property type="molecule type" value="Genomic_DNA"/>
</dbReference>
<dbReference type="InterPro" id="IPR029060">
    <property type="entry name" value="PIN-like_dom_sf"/>
</dbReference>
<dbReference type="CDD" id="cd18699">
    <property type="entry name" value="PIN_VapC_like"/>
    <property type="match status" value="1"/>
</dbReference>
<comment type="caution">
    <text evidence="1">The sequence shown here is derived from an EMBL/GenBank/DDBJ whole genome shotgun (WGS) entry which is preliminary data.</text>
</comment>
<dbReference type="Gene3D" id="3.40.630.30">
    <property type="match status" value="1"/>
</dbReference>
<organism evidence="1 2">
    <name type="scientific">Sediminibacterium goheungense</name>
    <dbReference type="NCBI Taxonomy" id="1086393"/>
    <lineage>
        <taxon>Bacteria</taxon>
        <taxon>Pseudomonadati</taxon>
        <taxon>Bacteroidota</taxon>
        <taxon>Chitinophagia</taxon>
        <taxon>Chitinophagales</taxon>
        <taxon>Chitinophagaceae</taxon>
        <taxon>Sediminibacterium</taxon>
    </lineage>
</organism>
<proteinExistence type="predicted"/>
<dbReference type="RefSeq" id="WP_133473474.1">
    <property type="nucleotide sequence ID" value="NZ_SNWP01000010.1"/>
</dbReference>
<protein>
    <recommendedName>
        <fullName evidence="3">PIN domain-containing protein</fullName>
    </recommendedName>
</protein>
<evidence type="ECO:0000313" key="2">
    <source>
        <dbReference type="Proteomes" id="UP000295741"/>
    </source>
</evidence>
<dbReference type="OrthoDB" id="9773249at2"/>
<dbReference type="AlphaFoldDB" id="A0A4R6J3J8"/>
<dbReference type="Proteomes" id="UP000295741">
    <property type="component" value="Unassembled WGS sequence"/>
</dbReference>
<gene>
    <name evidence="1" type="ORF">BC659_0937</name>
</gene>
<evidence type="ECO:0008006" key="3">
    <source>
        <dbReference type="Google" id="ProtNLM"/>
    </source>
</evidence>
<reference evidence="1 2" key="1">
    <citation type="submission" date="2019-03" db="EMBL/GenBank/DDBJ databases">
        <title>Genomic Encyclopedia of Archaeal and Bacterial Type Strains, Phase II (KMG-II): from individual species to whole genera.</title>
        <authorList>
            <person name="Goeker M."/>
        </authorList>
    </citation>
    <scope>NUCLEOTIDE SEQUENCE [LARGE SCALE GENOMIC DNA]</scope>
    <source>
        <strain evidence="1 2">DSM 28323</strain>
    </source>
</reference>
<keyword evidence="2" id="KW-1185">Reference proteome</keyword>
<dbReference type="SUPFAM" id="SSF88723">
    <property type="entry name" value="PIN domain-like"/>
    <property type="match status" value="1"/>
</dbReference>
<dbReference type="InterPro" id="IPR016181">
    <property type="entry name" value="Acyl_CoA_acyltransferase"/>
</dbReference>
<evidence type="ECO:0000313" key="1">
    <source>
        <dbReference type="EMBL" id="TDO28856.1"/>
    </source>
</evidence>
<accession>A0A4R6J3J8</accession>
<sequence>MKVLLDTNIIIHREASKIINQDIGILFNWLDKLKYEKFIHPVTIEELNRNKDPQTVATMAIKIASYNLIRNLAPTSQIIEQVSKQIDTVANDINDTRILNEVFSERVDILISEDKKIHTKALLLGISEKVFKIDQFLEKVTAENPSLVDYKVLAVKKVDFGQVNVQDTFFDSFREDYDGFDRWFNKKADEIAYVCYSNNALSAFLYIKVEEETENYSDIQPNFKRKKRLKIGTLKVASNGFKIGERFLKIIFDNALQYNVSEIYVTIFNKRPEQIRLIALLEEWGFYYFGIKTTATGDENVYVKNFDRAQEINSLQPKKTFPFISSQNKIYIVPIYPQYHTELFPDSILRTESPINFTENEPHRNALSKVYISRSFVRDLKPGDIVVFYRTGGIYQGVVTTYGIVESVIDNIPNETVFIQSCRKRSVFTDQQLKEHWNYRKTDKPFIVNFIYAYSFRKRPNLKWLNENGVIQDILDMPRGFREISRENFLKIANYSIGK</sequence>
<dbReference type="SUPFAM" id="SSF55729">
    <property type="entry name" value="Acyl-CoA N-acyltransferases (Nat)"/>
    <property type="match status" value="1"/>
</dbReference>
<name>A0A4R6J3J8_9BACT</name>